<reference evidence="19" key="1">
    <citation type="submission" date="2022-08" db="EMBL/GenBank/DDBJ databases">
        <authorList>
            <person name="Gutierrez-Valencia J."/>
        </authorList>
    </citation>
    <scope>NUCLEOTIDE SEQUENCE</scope>
</reference>
<comment type="subcellular location">
    <subcellularLocation>
        <location evidence="2">Peroxisome membrane</location>
        <topology evidence="2">Multi-pass membrane protein</topology>
    </subcellularLocation>
</comment>
<keyword evidence="11" id="KW-0833">Ubl conjugation pathway</keyword>
<evidence type="ECO:0000256" key="9">
    <source>
        <dbReference type="ARBA" id="ARBA00022723"/>
    </source>
</evidence>
<feature type="domain" description="Pex N-terminal" evidence="18">
    <location>
        <begin position="160"/>
        <end position="211"/>
    </location>
</feature>
<dbReference type="PANTHER" id="PTHR23350">
    <property type="entry name" value="PEROXISOME ASSEMBLY PROTEIN 10"/>
    <property type="match status" value="1"/>
</dbReference>
<evidence type="ECO:0000256" key="6">
    <source>
        <dbReference type="ARBA" id="ARBA00022448"/>
    </source>
</evidence>
<organism evidence="19 20">
    <name type="scientific">Linum tenue</name>
    <dbReference type="NCBI Taxonomy" id="586396"/>
    <lineage>
        <taxon>Eukaryota</taxon>
        <taxon>Viridiplantae</taxon>
        <taxon>Streptophyta</taxon>
        <taxon>Embryophyta</taxon>
        <taxon>Tracheophyta</taxon>
        <taxon>Spermatophyta</taxon>
        <taxon>Magnoliopsida</taxon>
        <taxon>eudicotyledons</taxon>
        <taxon>Gunneridae</taxon>
        <taxon>Pentapetalae</taxon>
        <taxon>rosids</taxon>
        <taxon>fabids</taxon>
        <taxon>Malpighiales</taxon>
        <taxon>Linaceae</taxon>
        <taxon>Linum</taxon>
    </lineage>
</organism>
<evidence type="ECO:0000256" key="3">
    <source>
        <dbReference type="ARBA" id="ARBA00004906"/>
    </source>
</evidence>
<dbReference type="EC" id="2.3.2.27" evidence="5"/>
<dbReference type="GO" id="GO:0061630">
    <property type="term" value="F:ubiquitin protein ligase activity"/>
    <property type="evidence" value="ECO:0007669"/>
    <property type="project" value="UniProtKB-EC"/>
</dbReference>
<evidence type="ECO:0000313" key="19">
    <source>
        <dbReference type="EMBL" id="CAI0448362.1"/>
    </source>
</evidence>
<evidence type="ECO:0000256" key="16">
    <source>
        <dbReference type="ARBA" id="ARBA00023140"/>
    </source>
</evidence>
<dbReference type="PANTHER" id="PTHR23350:SF0">
    <property type="entry name" value="PEROXISOME BIOGENESIS FACTOR 10"/>
    <property type="match status" value="1"/>
</dbReference>
<evidence type="ECO:0000313" key="20">
    <source>
        <dbReference type="Proteomes" id="UP001154282"/>
    </source>
</evidence>
<proteinExistence type="inferred from homology"/>
<comment type="catalytic activity">
    <reaction evidence="1">
        <text>S-ubiquitinyl-[E2 ubiquitin-conjugating enzyme]-L-cysteine + [acceptor protein]-L-lysine = [E2 ubiquitin-conjugating enzyme]-L-cysteine + N(6)-ubiquitinyl-[acceptor protein]-L-lysine.</text>
        <dbReference type="EC" id="2.3.2.27"/>
    </reaction>
</comment>
<evidence type="ECO:0000256" key="11">
    <source>
        <dbReference type="ARBA" id="ARBA00022786"/>
    </source>
</evidence>
<keyword evidence="6" id="KW-0813">Transport</keyword>
<keyword evidence="16" id="KW-0576">Peroxisome</keyword>
<keyword evidence="10" id="KW-0863">Zinc-finger</keyword>
<sequence length="254" mass="27995">MVDGFLGQMGQESSGQLNSSSDHDGSGEGEPGSPPGGTASTSSNQPRRFPLAAQPEIMRAAEKDDQYASFVYDACRDAVRHLFGPFSFPHPLSPLQFPNCSYLLTSICSGFCPGTDFGLCIFCSSRVASRGIALSELQSDDDYGEMAPGGSNRVQTSAMMLPVAREFLQLILRTNLMFFYFEGLYYHISKRAAGIRYVFIGKPSNQRPRPRSSHIQRGGKFGIHGDWHGNFIVRCTINVRGNKQWGQQMYALPE</sequence>
<dbReference type="Pfam" id="PF04757">
    <property type="entry name" value="Pex2_Pex12"/>
    <property type="match status" value="1"/>
</dbReference>
<gene>
    <name evidence="19" type="ORF">LITE_LOCUS29761</name>
</gene>
<evidence type="ECO:0000256" key="10">
    <source>
        <dbReference type="ARBA" id="ARBA00022771"/>
    </source>
</evidence>
<keyword evidence="13" id="KW-0653">Protein transport</keyword>
<feature type="region of interest" description="Disordered" evidence="17">
    <location>
        <begin position="1"/>
        <end position="47"/>
    </location>
</feature>
<evidence type="ECO:0000256" key="4">
    <source>
        <dbReference type="ARBA" id="ARBA00008704"/>
    </source>
</evidence>
<evidence type="ECO:0000256" key="2">
    <source>
        <dbReference type="ARBA" id="ARBA00004585"/>
    </source>
</evidence>
<dbReference type="GO" id="GO:0005778">
    <property type="term" value="C:peroxisomal membrane"/>
    <property type="evidence" value="ECO:0007669"/>
    <property type="project" value="UniProtKB-SubCell"/>
</dbReference>
<comment type="caution">
    <text evidence="19">The sequence shown here is derived from an EMBL/GenBank/DDBJ whole genome shotgun (WGS) entry which is preliminary data.</text>
</comment>
<keyword evidence="15" id="KW-0472">Membrane</keyword>
<evidence type="ECO:0000256" key="1">
    <source>
        <dbReference type="ARBA" id="ARBA00000900"/>
    </source>
</evidence>
<dbReference type="InterPro" id="IPR006845">
    <property type="entry name" value="Pex_N"/>
</dbReference>
<evidence type="ECO:0000256" key="15">
    <source>
        <dbReference type="ARBA" id="ARBA00023136"/>
    </source>
</evidence>
<keyword evidence="12" id="KW-0862">Zinc</keyword>
<dbReference type="EMBL" id="CAMGYJ010000007">
    <property type="protein sequence ID" value="CAI0448362.1"/>
    <property type="molecule type" value="Genomic_DNA"/>
</dbReference>
<keyword evidence="14" id="KW-1133">Transmembrane helix</keyword>
<comment type="pathway">
    <text evidence="3">Protein modification; protein ubiquitination.</text>
</comment>
<comment type="similarity">
    <text evidence="4">Belongs to the pex2/pex10/pex12 family.</text>
</comment>
<evidence type="ECO:0000256" key="8">
    <source>
        <dbReference type="ARBA" id="ARBA00022692"/>
    </source>
</evidence>
<accession>A0AAV0MNL7</accession>
<keyword evidence="7" id="KW-0808">Transferase</keyword>
<protein>
    <recommendedName>
        <fullName evidence="5">RING-type E3 ubiquitin transferase</fullName>
        <ecNumber evidence="5">2.3.2.27</ecNumber>
    </recommendedName>
</protein>
<name>A0AAV0MNL7_9ROSI</name>
<dbReference type="InterPro" id="IPR025654">
    <property type="entry name" value="PEX2/10"/>
</dbReference>
<evidence type="ECO:0000256" key="7">
    <source>
        <dbReference type="ARBA" id="ARBA00022679"/>
    </source>
</evidence>
<keyword evidence="9" id="KW-0479">Metal-binding</keyword>
<evidence type="ECO:0000259" key="18">
    <source>
        <dbReference type="Pfam" id="PF04757"/>
    </source>
</evidence>
<evidence type="ECO:0000256" key="5">
    <source>
        <dbReference type="ARBA" id="ARBA00012483"/>
    </source>
</evidence>
<dbReference type="GO" id="GO:0016558">
    <property type="term" value="P:protein import into peroxisome matrix"/>
    <property type="evidence" value="ECO:0007669"/>
    <property type="project" value="InterPro"/>
</dbReference>
<dbReference type="Proteomes" id="UP001154282">
    <property type="component" value="Unassembled WGS sequence"/>
</dbReference>
<evidence type="ECO:0000256" key="17">
    <source>
        <dbReference type="SAM" id="MobiDB-lite"/>
    </source>
</evidence>
<dbReference type="AlphaFoldDB" id="A0AAV0MNL7"/>
<keyword evidence="20" id="KW-1185">Reference proteome</keyword>
<evidence type="ECO:0000256" key="13">
    <source>
        <dbReference type="ARBA" id="ARBA00022927"/>
    </source>
</evidence>
<dbReference type="GO" id="GO:0008270">
    <property type="term" value="F:zinc ion binding"/>
    <property type="evidence" value="ECO:0007669"/>
    <property type="project" value="UniProtKB-KW"/>
</dbReference>
<evidence type="ECO:0000256" key="12">
    <source>
        <dbReference type="ARBA" id="ARBA00022833"/>
    </source>
</evidence>
<evidence type="ECO:0000256" key="14">
    <source>
        <dbReference type="ARBA" id="ARBA00022989"/>
    </source>
</evidence>
<keyword evidence="8" id="KW-0812">Transmembrane</keyword>